<dbReference type="EMBL" id="JRAI01000021">
    <property type="protein sequence ID" value="KGN86938.1"/>
    <property type="molecule type" value="Genomic_DNA"/>
</dbReference>
<dbReference type="Proteomes" id="UP000030146">
    <property type="component" value="Unassembled WGS sequence"/>
</dbReference>
<evidence type="ECO:0000256" key="7">
    <source>
        <dbReference type="RuleBase" id="RU362048"/>
    </source>
</evidence>
<dbReference type="GeneID" id="57239290"/>
<dbReference type="STRING" id="111105.HR09_02670"/>
<comment type="caution">
    <text evidence="9">The sequence shown here is derived from an EMBL/GenBank/DDBJ whole genome shotgun (WGS) entry which is preliminary data.</text>
</comment>
<feature type="transmembrane region" description="Helical" evidence="7">
    <location>
        <begin position="20"/>
        <end position="42"/>
    </location>
</feature>
<evidence type="ECO:0000256" key="4">
    <source>
        <dbReference type="ARBA" id="ARBA00022692"/>
    </source>
</evidence>
<dbReference type="PANTHER" id="PTHR33508">
    <property type="entry name" value="UPF0056 MEMBRANE PROTEIN YHCE"/>
    <property type="match status" value="1"/>
</dbReference>
<feature type="transmembrane region" description="Helical" evidence="7">
    <location>
        <begin position="54"/>
        <end position="76"/>
    </location>
</feature>
<dbReference type="GO" id="GO:0005886">
    <property type="term" value="C:plasma membrane"/>
    <property type="evidence" value="ECO:0007669"/>
    <property type="project" value="UniProtKB-SubCell"/>
</dbReference>
<dbReference type="PANTHER" id="PTHR33508:SF1">
    <property type="entry name" value="UPF0056 MEMBRANE PROTEIN YHCE"/>
    <property type="match status" value="1"/>
</dbReference>
<name>A0A099WWB5_9PORP</name>
<evidence type="ECO:0000313" key="10">
    <source>
        <dbReference type="Proteomes" id="UP000030130"/>
    </source>
</evidence>
<dbReference type="InterPro" id="IPR002771">
    <property type="entry name" value="Multi_antbiot-R_MarC"/>
</dbReference>
<dbReference type="Pfam" id="PF01914">
    <property type="entry name" value="MarC"/>
    <property type="match status" value="1"/>
</dbReference>
<evidence type="ECO:0000256" key="6">
    <source>
        <dbReference type="ARBA" id="ARBA00023136"/>
    </source>
</evidence>
<comment type="subcellular location">
    <subcellularLocation>
        <location evidence="1 7">Cell membrane</location>
        <topology evidence="1 7">Multi-pass membrane protein</topology>
    </subcellularLocation>
</comment>
<sequence>MDFLDKVLQDLSLIDLKEIIGSFVILFVAIDIIGAIPVVLSLKDRGQSFHSGKATTFSCVMMLAFLFIGEPMLNFFGVDVSSFAVAGAIVLFVMAVEMIFGVQIFKDDGPAGSATIVPLVFPLFAGAATFTTILTLRADGIAMTNIAIAILINVAMIYLMLRFVNQLERFFGKGGIYILRKFFGVILLAISVKFFTGNIVKIIETMNEALQK</sequence>
<evidence type="ECO:0000256" key="3">
    <source>
        <dbReference type="ARBA" id="ARBA00022475"/>
    </source>
</evidence>
<comment type="similarity">
    <text evidence="2 7">Belongs to the UPF0056 (MarC) family.</text>
</comment>
<evidence type="ECO:0000313" key="8">
    <source>
        <dbReference type="EMBL" id="KGN86312.1"/>
    </source>
</evidence>
<reference evidence="9 10" key="1">
    <citation type="submission" date="2014-08" db="EMBL/GenBank/DDBJ databases">
        <title>Porphyromonas gulae strain:COT-052_OH1451 Genome sequencing.</title>
        <authorList>
            <person name="Wallis C."/>
            <person name="Deusch O."/>
            <person name="O'Flynn C."/>
            <person name="Davis I."/>
            <person name="Jospin G."/>
            <person name="Darling A.E."/>
            <person name="Coil D.A."/>
            <person name="Alexiev A."/>
            <person name="Horsfall A."/>
            <person name="Kirkwood N."/>
            <person name="Harris S."/>
            <person name="Eisen J.A."/>
        </authorList>
    </citation>
    <scope>NUCLEOTIDE SEQUENCE [LARGE SCALE GENOMIC DNA]</scope>
    <source>
        <strain evidence="10">COT-052 OH1451</strain>
        <strain evidence="9">COT-052_OH1451</strain>
    </source>
</reference>
<accession>A0A099WWB5</accession>
<keyword evidence="11" id="KW-1185">Reference proteome</keyword>
<dbReference type="AlphaFoldDB" id="A0A099WWB5"/>
<evidence type="ECO:0000256" key="2">
    <source>
        <dbReference type="ARBA" id="ARBA00009784"/>
    </source>
</evidence>
<protein>
    <recommendedName>
        <fullName evidence="7">UPF0056 membrane protein</fullName>
    </recommendedName>
</protein>
<evidence type="ECO:0000313" key="11">
    <source>
        <dbReference type="Proteomes" id="UP000030146"/>
    </source>
</evidence>
<dbReference type="EMBL" id="JRAK01000112">
    <property type="protein sequence ID" value="KGN86312.1"/>
    <property type="molecule type" value="Genomic_DNA"/>
</dbReference>
<evidence type="ECO:0000313" key="9">
    <source>
        <dbReference type="EMBL" id="KGN86938.1"/>
    </source>
</evidence>
<proteinExistence type="inferred from homology"/>
<evidence type="ECO:0000256" key="1">
    <source>
        <dbReference type="ARBA" id="ARBA00004651"/>
    </source>
</evidence>
<feature type="transmembrane region" description="Helical" evidence="7">
    <location>
        <begin position="82"/>
        <end position="102"/>
    </location>
</feature>
<gene>
    <name evidence="9" type="ORF">HR08_02970</name>
    <name evidence="8" type="ORF">HR15_08060</name>
</gene>
<dbReference type="eggNOG" id="COG2095">
    <property type="taxonomic scope" value="Bacteria"/>
</dbReference>
<keyword evidence="5 7" id="KW-1133">Transmembrane helix</keyword>
<feature type="transmembrane region" description="Helical" evidence="7">
    <location>
        <begin position="182"/>
        <end position="203"/>
    </location>
</feature>
<dbReference type="PATRIC" id="fig|111105.18.peg.2303"/>
<reference evidence="8 11" key="2">
    <citation type="submission" date="2014-08" db="EMBL/GenBank/DDBJ databases">
        <title>Porphyromonas gulae strain:COT-052_OH3439 Genome sequencing.</title>
        <authorList>
            <person name="Wallis C."/>
            <person name="Deusch O."/>
            <person name="O'Flynn C."/>
            <person name="Davis I."/>
            <person name="Jospin G."/>
            <person name="Darling A.E."/>
            <person name="Coil D.A."/>
            <person name="Alexiev A."/>
            <person name="Horsfall A."/>
            <person name="Kirkwood N."/>
            <person name="Harris S."/>
            <person name="Eisen J.A."/>
        </authorList>
    </citation>
    <scope>NUCLEOTIDE SEQUENCE [LARGE SCALE GENOMIC DNA]</scope>
    <source>
        <strain evidence="11">COT-052 OH3439</strain>
        <strain evidence="8">COT-052_OH3439</strain>
    </source>
</reference>
<feature type="transmembrane region" description="Helical" evidence="7">
    <location>
        <begin position="140"/>
        <end position="161"/>
    </location>
</feature>
<feature type="transmembrane region" description="Helical" evidence="7">
    <location>
        <begin position="114"/>
        <end position="134"/>
    </location>
</feature>
<keyword evidence="3" id="KW-1003">Cell membrane</keyword>
<dbReference type="OrthoDB" id="978595at2"/>
<organism evidence="9 10">
    <name type="scientific">Porphyromonas gulae</name>
    <dbReference type="NCBI Taxonomy" id="111105"/>
    <lineage>
        <taxon>Bacteria</taxon>
        <taxon>Pseudomonadati</taxon>
        <taxon>Bacteroidota</taxon>
        <taxon>Bacteroidia</taxon>
        <taxon>Bacteroidales</taxon>
        <taxon>Porphyromonadaceae</taxon>
        <taxon>Porphyromonas</taxon>
    </lineage>
</organism>
<dbReference type="RefSeq" id="WP_018965079.1">
    <property type="nucleotide sequence ID" value="NZ_JASBZW010000041.1"/>
</dbReference>
<keyword evidence="4 7" id="KW-0812">Transmembrane</keyword>
<keyword evidence="6 7" id="KW-0472">Membrane</keyword>
<evidence type="ECO:0000256" key="5">
    <source>
        <dbReference type="ARBA" id="ARBA00022989"/>
    </source>
</evidence>
<dbReference type="Proteomes" id="UP000030130">
    <property type="component" value="Unassembled WGS sequence"/>
</dbReference>